<dbReference type="SUPFAM" id="SSF56672">
    <property type="entry name" value="DNA/RNA polymerases"/>
    <property type="match status" value="1"/>
</dbReference>
<dbReference type="Proteomes" id="UP000076858">
    <property type="component" value="Unassembled WGS sequence"/>
</dbReference>
<feature type="non-terminal residue" evidence="2">
    <location>
        <position position="421"/>
    </location>
</feature>
<dbReference type="Pfam" id="PF00078">
    <property type="entry name" value="RVT_1"/>
    <property type="match status" value="1"/>
</dbReference>
<dbReference type="CDD" id="cd01647">
    <property type="entry name" value="RT_LTR"/>
    <property type="match status" value="1"/>
</dbReference>
<reference evidence="2 3" key="1">
    <citation type="submission" date="2016-03" db="EMBL/GenBank/DDBJ databases">
        <title>EvidentialGene: Evidence-directed Construction of Genes on Genomes.</title>
        <authorList>
            <person name="Gilbert D.G."/>
            <person name="Choi J.-H."/>
            <person name="Mockaitis K."/>
            <person name="Colbourne J."/>
            <person name="Pfrender M."/>
        </authorList>
    </citation>
    <scope>NUCLEOTIDE SEQUENCE [LARGE SCALE GENOMIC DNA]</scope>
    <source>
        <strain evidence="2 3">Xinb3</strain>
        <tissue evidence="2">Complete organism</tissue>
    </source>
</reference>
<dbReference type="OrthoDB" id="6382745at2759"/>
<feature type="non-terminal residue" evidence="2">
    <location>
        <position position="1"/>
    </location>
</feature>
<evidence type="ECO:0000259" key="1">
    <source>
        <dbReference type="Pfam" id="PF00078"/>
    </source>
</evidence>
<dbReference type="AlphaFoldDB" id="A0A164E6Z3"/>
<dbReference type="PANTHER" id="PTHR33064">
    <property type="entry name" value="POL PROTEIN"/>
    <property type="match status" value="1"/>
</dbReference>
<comment type="caution">
    <text evidence="2">The sequence shown here is derived from an EMBL/GenBank/DDBJ whole genome shotgun (WGS) entry which is preliminary data.</text>
</comment>
<dbReference type="InterPro" id="IPR043128">
    <property type="entry name" value="Rev_trsase/Diguanyl_cyclase"/>
</dbReference>
<gene>
    <name evidence="2" type="ORF">APZ42_009137</name>
</gene>
<keyword evidence="3" id="KW-1185">Reference proteome</keyword>
<name>A0A164E6Z3_9CRUS</name>
<organism evidence="2 3">
    <name type="scientific">Daphnia magna</name>
    <dbReference type="NCBI Taxonomy" id="35525"/>
    <lineage>
        <taxon>Eukaryota</taxon>
        <taxon>Metazoa</taxon>
        <taxon>Ecdysozoa</taxon>
        <taxon>Arthropoda</taxon>
        <taxon>Crustacea</taxon>
        <taxon>Branchiopoda</taxon>
        <taxon>Diplostraca</taxon>
        <taxon>Cladocera</taxon>
        <taxon>Anomopoda</taxon>
        <taxon>Daphniidae</taxon>
        <taxon>Daphnia</taxon>
    </lineage>
</organism>
<protein>
    <recommendedName>
        <fullName evidence="1">Reverse transcriptase domain-containing protein</fullName>
    </recommendedName>
</protein>
<dbReference type="InterPro" id="IPR043502">
    <property type="entry name" value="DNA/RNA_pol_sf"/>
</dbReference>
<evidence type="ECO:0000313" key="2">
    <source>
        <dbReference type="EMBL" id="KZR96492.1"/>
    </source>
</evidence>
<dbReference type="PANTHER" id="PTHR33064:SF37">
    <property type="entry name" value="RIBONUCLEASE H"/>
    <property type="match status" value="1"/>
</dbReference>
<dbReference type="InterPro" id="IPR051320">
    <property type="entry name" value="Viral_Replic_Matur_Polypro"/>
</dbReference>
<dbReference type="InterPro" id="IPR000477">
    <property type="entry name" value="RT_dom"/>
</dbReference>
<dbReference type="GO" id="GO:0071897">
    <property type="term" value="P:DNA biosynthetic process"/>
    <property type="evidence" value="ECO:0007669"/>
    <property type="project" value="UniProtKB-ARBA"/>
</dbReference>
<proteinExistence type="predicted"/>
<feature type="domain" description="Reverse transcriptase" evidence="1">
    <location>
        <begin position="184"/>
        <end position="310"/>
    </location>
</feature>
<dbReference type="Gene3D" id="3.30.70.270">
    <property type="match status" value="2"/>
</dbReference>
<sequence length="421" mass="47591">QEFIITSGISEACILGIDAAFKHEFVLCGQTKTIFLARDKAERAPLYSSNNLITSVKKVTTFPLTCMVIRARMSRSQYQLLPGFPFLFTPSKELPEGITVDQFLGETHDKGEYNLLIRNISSKLINLPRGILLGNVETACQLIGKIDVKDENDTLQNEEQAEIDTYISNVEFQYKKPLIKLLGDFKDIFATTDSQIGYTGLIKHSIDTQGRGPIRLRPYRVARKHQEEMAFGLYNVSATFQRTMNYVLRDVLGKKALVYLEDVIIFSDTFEAHLEDIREVFNLLKIANLKLKLKKCQFIKHSVNYLGHIISKEGIAPDPEKLDKILNYPVLQSADDIRSFLGLAGYYRRFIKGFGSIAQLELVYWQIHSLETITFGGPNEKVKNNNETLEEKFLICAPFASCKCSTLLSPSLQATDIGKPP</sequence>
<accession>A0A164E6Z3</accession>
<evidence type="ECO:0000313" key="3">
    <source>
        <dbReference type="Proteomes" id="UP000076858"/>
    </source>
</evidence>
<dbReference type="FunFam" id="3.30.70.270:FF:000003">
    <property type="entry name" value="Transposon Ty3-G Gag-Pol polyprotein"/>
    <property type="match status" value="1"/>
</dbReference>
<dbReference type="EMBL" id="LRGB01024794">
    <property type="protein sequence ID" value="KZR96492.1"/>
    <property type="molecule type" value="Genomic_DNA"/>
</dbReference>